<dbReference type="OrthoDB" id="551054at2759"/>
<name>A0A8S1J380_9CHLO</name>
<evidence type="ECO:0000313" key="4">
    <source>
        <dbReference type="Proteomes" id="UP000708148"/>
    </source>
</evidence>
<sequence length="131" mass="14181">MAKVASAGGGAGRGDVEVDGGPSTGEKKDGFMSRVVDAARVPVERRSPEQISCLASFLSSVAKLRQFQPSTIMELVREMATLELKRAEMLFEQGDLADAYDVLVMGKCALYIREEDEEGLGVWGKPCIRLV</sequence>
<keyword evidence="4" id="KW-1185">Reference proteome</keyword>
<gene>
    <name evidence="3" type="ORF">OSTQU699_LOCUS5554</name>
</gene>
<dbReference type="Proteomes" id="UP000708148">
    <property type="component" value="Unassembled WGS sequence"/>
</dbReference>
<feature type="region of interest" description="Disordered" evidence="1">
    <location>
        <begin position="1"/>
        <end position="29"/>
    </location>
</feature>
<feature type="domain" description="Cyclic nucleotide-binding" evidence="2">
    <location>
        <begin position="63"/>
        <end position="118"/>
    </location>
</feature>
<reference evidence="3" key="1">
    <citation type="submission" date="2020-12" db="EMBL/GenBank/DDBJ databases">
        <authorList>
            <person name="Iha C."/>
        </authorList>
    </citation>
    <scope>NUCLEOTIDE SEQUENCE</scope>
</reference>
<accession>A0A8S1J380</accession>
<evidence type="ECO:0000256" key="1">
    <source>
        <dbReference type="SAM" id="MobiDB-lite"/>
    </source>
</evidence>
<evidence type="ECO:0000259" key="2">
    <source>
        <dbReference type="PROSITE" id="PS50042"/>
    </source>
</evidence>
<dbReference type="AlphaFoldDB" id="A0A8S1J380"/>
<evidence type="ECO:0000313" key="3">
    <source>
        <dbReference type="EMBL" id="CAD7700195.1"/>
    </source>
</evidence>
<dbReference type="InterPro" id="IPR018490">
    <property type="entry name" value="cNMP-bd_dom_sf"/>
</dbReference>
<protein>
    <recommendedName>
        <fullName evidence="2">Cyclic nucleotide-binding domain-containing protein</fullName>
    </recommendedName>
</protein>
<dbReference type="SUPFAM" id="SSF51206">
    <property type="entry name" value="cAMP-binding domain-like"/>
    <property type="match status" value="1"/>
</dbReference>
<organism evidence="3 4">
    <name type="scientific">Ostreobium quekettii</name>
    <dbReference type="NCBI Taxonomy" id="121088"/>
    <lineage>
        <taxon>Eukaryota</taxon>
        <taxon>Viridiplantae</taxon>
        <taxon>Chlorophyta</taxon>
        <taxon>core chlorophytes</taxon>
        <taxon>Ulvophyceae</taxon>
        <taxon>TCBD clade</taxon>
        <taxon>Bryopsidales</taxon>
        <taxon>Ostreobineae</taxon>
        <taxon>Ostreobiaceae</taxon>
        <taxon>Ostreobium</taxon>
    </lineage>
</organism>
<dbReference type="EMBL" id="CAJHUC010001198">
    <property type="protein sequence ID" value="CAD7700195.1"/>
    <property type="molecule type" value="Genomic_DNA"/>
</dbReference>
<proteinExistence type="predicted"/>
<dbReference type="InterPro" id="IPR000595">
    <property type="entry name" value="cNMP-bd_dom"/>
</dbReference>
<dbReference type="PROSITE" id="PS50042">
    <property type="entry name" value="CNMP_BINDING_3"/>
    <property type="match status" value="1"/>
</dbReference>
<dbReference type="InterPro" id="IPR014710">
    <property type="entry name" value="RmlC-like_jellyroll"/>
</dbReference>
<comment type="caution">
    <text evidence="3">The sequence shown here is derived from an EMBL/GenBank/DDBJ whole genome shotgun (WGS) entry which is preliminary data.</text>
</comment>
<dbReference type="Gene3D" id="2.60.120.10">
    <property type="entry name" value="Jelly Rolls"/>
    <property type="match status" value="1"/>
</dbReference>